<keyword evidence="1" id="KW-0175">Coiled coil</keyword>
<dbReference type="GO" id="GO:0048812">
    <property type="term" value="P:neuron projection morphogenesis"/>
    <property type="evidence" value="ECO:0007669"/>
    <property type="project" value="TreeGrafter"/>
</dbReference>
<dbReference type="PANTHER" id="PTHR46606:SF5">
    <property type="entry name" value="SHOOTIN-1"/>
    <property type="match status" value="1"/>
</dbReference>
<evidence type="ECO:0000256" key="1">
    <source>
        <dbReference type="SAM" id="Coils"/>
    </source>
</evidence>
<comment type="caution">
    <text evidence="2">The sequence shown here is derived from an EMBL/GenBank/DDBJ whole genome shotgun (WGS) entry which is preliminary data.</text>
</comment>
<dbReference type="PANTHER" id="PTHR46606">
    <property type="entry name" value="SHOOTIN-1"/>
    <property type="match status" value="1"/>
</dbReference>
<dbReference type="InterPro" id="IPR024849">
    <property type="entry name" value="Shootin-1"/>
</dbReference>
<feature type="coiled-coil region" evidence="1">
    <location>
        <begin position="29"/>
        <end position="87"/>
    </location>
</feature>
<reference evidence="2" key="1">
    <citation type="journal article" date="2020" name="Cell">
        <title>Large-Scale Comparative Analyses of Tick Genomes Elucidate Their Genetic Diversity and Vector Capacities.</title>
        <authorList>
            <consortium name="Tick Genome and Microbiome Consortium (TIGMIC)"/>
            <person name="Jia N."/>
            <person name="Wang J."/>
            <person name="Shi W."/>
            <person name="Du L."/>
            <person name="Sun Y."/>
            <person name="Zhan W."/>
            <person name="Jiang J.F."/>
            <person name="Wang Q."/>
            <person name="Zhang B."/>
            <person name="Ji P."/>
            <person name="Bell-Sakyi L."/>
            <person name="Cui X.M."/>
            <person name="Yuan T.T."/>
            <person name="Jiang B.G."/>
            <person name="Yang W.F."/>
            <person name="Lam T.T."/>
            <person name="Chang Q.C."/>
            <person name="Ding S.J."/>
            <person name="Wang X.J."/>
            <person name="Zhu J.G."/>
            <person name="Ruan X.D."/>
            <person name="Zhao L."/>
            <person name="Wei J.T."/>
            <person name="Ye R.Z."/>
            <person name="Que T.C."/>
            <person name="Du C.H."/>
            <person name="Zhou Y.H."/>
            <person name="Cheng J.X."/>
            <person name="Dai P.F."/>
            <person name="Guo W.B."/>
            <person name="Han X.H."/>
            <person name="Huang E.J."/>
            <person name="Li L.F."/>
            <person name="Wei W."/>
            <person name="Gao Y.C."/>
            <person name="Liu J.Z."/>
            <person name="Shao H.Z."/>
            <person name="Wang X."/>
            <person name="Wang C.C."/>
            <person name="Yang T.C."/>
            <person name="Huo Q.B."/>
            <person name="Li W."/>
            <person name="Chen H.Y."/>
            <person name="Chen S.E."/>
            <person name="Zhou L.G."/>
            <person name="Ni X.B."/>
            <person name="Tian J.H."/>
            <person name="Sheng Y."/>
            <person name="Liu T."/>
            <person name="Pan Y.S."/>
            <person name="Xia L.Y."/>
            <person name="Li J."/>
            <person name="Zhao F."/>
            <person name="Cao W.C."/>
        </authorList>
    </citation>
    <scope>NUCLEOTIDE SEQUENCE</scope>
    <source>
        <strain evidence="2">Rsan-2018</strain>
    </source>
</reference>
<evidence type="ECO:0000313" key="2">
    <source>
        <dbReference type="EMBL" id="KAH7962000.1"/>
    </source>
</evidence>
<dbReference type="GO" id="GO:0044295">
    <property type="term" value="C:axonal growth cone"/>
    <property type="evidence" value="ECO:0007669"/>
    <property type="project" value="TreeGrafter"/>
</dbReference>
<dbReference type="VEuPathDB" id="VectorBase:RSAN_027895"/>
<dbReference type="GO" id="GO:0031252">
    <property type="term" value="C:cell leading edge"/>
    <property type="evidence" value="ECO:0007669"/>
    <property type="project" value="TreeGrafter"/>
</dbReference>
<sequence>MSAQCATCADYELERPKFVRLTQLSRQAVRDYEDLRSCYEELKQHYEEQQRLAKKYRNENASLQLKVQEQQETLNRLQNASEAVCEEYGMLRSRYNAETKAASKVLKKASQWYLENQDLRRTSQILWEKVAASDLRLEVTCLKGELERSESSARDLAAKNERLLAELDSERTERSRCQKRLAEMEDGMGRLNRVSVLAAREYFELRKKFEDESERNRVHEKEAARKFVVILNTTP</sequence>
<dbReference type="GO" id="GO:2001224">
    <property type="term" value="P:positive regulation of neuron migration"/>
    <property type="evidence" value="ECO:0007669"/>
    <property type="project" value="TreeGrafter"/>
</dbReference>
<organism evidence="2 3">
    <name type="scientific">Rhipicephalus sanguineus</name>
    <name type="common">Brown dog tick</name>
    <name type="synonym">Ixodes sanguineus</name>
    <dbReference type="NCBI Taxonomy" id="34632"/>
    <lineage>
        <taxon>Eukaryota</taxon>
        <taxon>Metazoa</taxon>
        <taxon>Ecdysozoa</taxon>
        <taxon>Arthropoda</taxon>
        <taxon>Chelicerata</taxon>
        <taxon>Arachnida</taxon>
        <taxon>Acari</taxon>
        <taxon>Parasitiformes</taxon>
        <taxon>Ixodida</taxon>
        <taxon>Ixodoidea</taxon>
        <taxon>Ixodidae</taxon>
        <taxon>Rhipicephalinae</taxon>
        <taxon>Rhipicephalus</taxon>
        <taxon>Rhipicephalus</taxon>
    </lineage>
</organism>
<feature type="coiled-coil region" evidence="1">
    <location>
        <begin position="146"/>
        <end position="180"/>
    </location>
</feature>
<dbReference type="GO" id="GO:0005737">
    <property type="term" value="C:cytoplasm"/>
    <property type="evidence" value="ECO:0007669"/>
    <property type="project" value="TreeGrafter"/>
</dbReference>
<accession>A0A9D4Q013</accession>
<keyword evidence="3" id="KW-1185">Reference proteome</keyword>
<proteinExistence type="predicted"/>
<evidence type="ECO:0000313" key="3">
    <source>
        <dbReference type="Proteomes" id="UP000821837"/>
    </source>
</evidence>
<dbReference type="Proteomes" id="UP000821837">
    <property type="component" value="Chromosome 3"/>
</dbReference>
<gene>
    <name evidence="2" type="ORF">HPB52_013942</name>
</gene>
<protein>
    <recommendedName>
        <fullName evidence="4">Shootin-1</fullName>
    </recommendedName>
</protein>
<dbReference type="AlphaFoldDB" id="A0A9D4Q013"/>
<reference evidence="2" key="2">
    <citation type="submission" date="2021-09" db="EMBL/GenBank/DDBJ databases">
        <authorList>
            <person name="Jia N."/>
            <person name="Wang J."/>
            <person name="Shi W."/>
            <person name="Du L."/>
            <person name="Sun Y."/>
            <person name="Zhan W."/>
            <person name="Jiang J."/>
            <person name="Wang Q."/>
            <person name="Zhang B."/>
            <person name="Ji P."/>
            <person name="Sakyi L.B."/>
            <person name="Cui X."/>
            <person name="Yuan T."/>
            <person name="Jiang B."/>
            <person name="Yang W."/>
            <person name="Lam T.T.-Y."/>
            <person name="Chang Q."/>
            <person name="Ding S."/>
            <person name="Wang X."/>
            <person name="Zhu J."/>
            <person name="Ruan X."/>
            <person name="Zhao L."/>
            <person name="Wei J."/>
            <person name="Que T."/>
            <person name="Du C."/>
            <person name="Cheng J."/>
            <person name="Dai P."/>
            <person name="Han X."/>
            <person name="Huang E."/>
            <person name="Gao Y."/>
            <person name="Liu J."/>
            <person name="Shao H."/>
            <person name="Ye R."/>
            <person name="Li L."/>
            <person name="Wei W."/>
            <person name="Wang X."/>
            <person name="Wang C."/>
            <person name="Huo Q."/>
            <person name="Li W."/>
            <person name="Guo W."/>
            <person name="Chen H."/>
            <person name="Chen S."/>
            <person name="Zhou L."/>
            <person name="Zhou L."/>
            <person name="Ni X."/>
            <person name="Tian J."/>
            <person name="Zhou Y."/>
            <person name="Sheng Y."/>
            <person name="Liu T."/>
            <person name="Pan Y."/>
            <person name="Xia L."/>
            <person name="Li J."/>
            <person name="Zhao F."/>
            <person name="Cao W."/>
        </authorList>
    </citation>
    <scope>NUCLEOTIDE SEQUENCE</scope>
    <source>
        <strain evidence="2">Rsan-2018</strain>
        <tissue evidence="2">Larvae</tissue>
    </source>
</reference>
<name>A0A9D4Q013_RHISA</name>
<evidence type="ECO:0008006" key="4">
    <source>
        <dbReference type="Google" id="ProtNLM"/>
    </source>
</evidence>
<dbReference type="EMBL" id="JABSTV010001249">
    <property type="protein sequence ID" value="KAH7962000.1"/>
    <property type="molecule type" value="Genomic_DNA"/>
</dbReference>